<evidence type="ECO:0000256" key="14">
    <source>
        <dbReference type="ARBA" id="ARBA00023264"/>
    </source>
</evidence>
<evidence type="ECO:0000256" key="15">
    <source>
        <dbReference type="ARBA" id="ARBA00048586"/>
    </source>
</evidence>
<evidence type="ECO:0000256" key="13">
    <source>
        <dbReference type="ARBA" id="ARBA00023209"/>
    </source>
</evidence>
<dbReference type="NCBIfam" id="TIGR00560">
    <property type="entry name" value="pgsA"/>
    <property type="match status" value="1"/>
</dbReference>
<keyword evidence="10 18" id="KW-1133">Transmembrane helix</keyword>
<evidence type="ECO:0000256" key="1">
    <source>
        <dbReference type="ARBA" id="ARBA00003973"/>
    </source>
</evidence>
<evidence type="ECO:0000256" key="2">
    <source>
        <dbReference type="ARBA" id="ARBA00004141"/>
    </source>
</evidence>
<evidence type="ECO:0000313" key="19">
    <source>
        <dbReference type="EMBL" id="MBM6923066.1"/>
    </source>
</evidence>
<feature type="transmembrane region" description="Helical" evidence="18">
    <location>
        <begin position="6"/>
        <end position="24"/>
    </location>
</feature>
<dbReference type="InterPro" id="IPR043130">
    <property type="entry name" value="CDP-OH_PTrfase_TM_dom"/>
</dbReference>
<dbReference type="PANTHER" id="PTHR14269:SF62">
    <property type="entry name" value="CDP-DIACYLGLYCEROL--GLYCEROL-3-PHOSPHATE 3-PHOSPHATIDYLTRANSFERASE 1, CHLOROPLASTIC"/>
    <property type="match status" value="1"/>
</dbReference>
<accession>A0ABS2GN81</accession>
<dbReference type="GO" id="GO:0008444">
    <property type="term" value="F:CDP-diacylglycerol-glycerol-3-phosphate 3-phosphatidyltransferase activity"/>
    <property type="evidence" value="ECO:0007669"/>
    <property type="project" value="UniProtKB-EC"/>
</dbReference>
<comment type="pathway">
    <text evidence="3">Phospholipid metabolism; phosphatidylglycerol biosynthesis; phosphatidylglycerol from CDP-diacylglycerol: step 1/2.</text>
</comment>
<evidence type="ECO:0000256" key="9">
    <source>
        <dbReference type="ARBA" id="ARBA00022692"/>
    </source>
</evidence>
<evidence type="ECO:0000256" key="3">
    <source>
        <dbReference type="ARBA" id="ARBA00005042"/>
    </source>
</evidence>
<comment type="catalytic activity">
    <reaction evidence="15">
        <text>a CDP-1,2-diacyl-sn-glycerol + sn-glycerol 3-phosphate = a 1,2-diacyl-sn-glycero-3-phospho-(1'-sn-glycero-3'-phosphate) + CMP + H(+)</text>
        <dbReference type="Rhea" id="RHEA:12593"/>
        <dbReference type="ChEBI" id="CHEBI:15378"/>
        <dbReference type="ChEBI" id="CHEBI:57597"/>
        <dbReference type="ChEBI" id="CHEBI:58332"/>
        <dbReference type="ChEBI" id="CHEBI:60110"/>
        <dbReference type="ChEBI" id="CHEBI:60377"/>
        <dbReference type="EC" id="2.7.8.5"/>
    </reaction>
</comment>
<proteinExistence type="inferred from homology"/>
<organism evidence="19 20">
    <name type="scientific">Hydrogenoanaerobacterium saccharovorans</name>
    <dbReference type="NCBI Taxonomy" id="474960"/>
    <lineage>
        <taxon>Bacteria</taxon>
        <taxon>Bacillati</taxon>
        <taxon>Bacillota</taxon>
        <taxon>Clostridia</taxon>
        <taxon>Eubacteriales</taxon>
        <taxon>Oscillospiraceae</taxon>
        <taxon>Hydrogenoanaerobacterium</taxon>
    </lineage>
</organism>
<evidence type="ECO:0000256" key="7">
    <source>
        <dbReference type="ARBA" id="ARBA00022516"/>
    </source>
</evidence>
<keyword evidence="9 18" id="KW-0812">Transmembrane</keyword>
<keyword evidence="11" id="KW-0443">Lipid metabolism</keyword>
<keyword evidence="7" id="KW-0444">Lipid biosynthesis</keyword>
<dbReference type="Pfam" id="PF01066">
    <property type="entry name" value="CDP-OH_P_transf"/>
    <property type="match status" value="1"/>
</dbReference>
<feature type="transmembrane region" description="Helical" evidence="18">
    <location>
        <begin position="155"/>
        <end position="176"/>
    </location>
</feature>
<reference evidence="19 20" key="1">
    <citation type="journal article" date="2021" name="Sci. Rep.">
        <title>The distribution of antibiotic resistance genes in chicken gut microbiota commensals.</title>
        <authorList>
            <person name="Juricova H."/>
            <person name="Matiasovicova J."/>
            <person name="Kubasova T."/>
            <person name="Cejkova D."/>
            <person name="Rychlik I."/>
        </authorList>
    </citation>
    <scope>NUCLEOTIDE SEQUENCE [LARGE SCALE GENOMIC DNA]</scope>
    <source>
        <strain evidence="19 20">An564</strain>
    </source>
</reference>
<evidence type="ECO:0000256" key="16">
    <source>
        <dbReference type="NCBIfam" id="TIGR00560"/>
    </source>
</evidence>
<evidence type="ECO:0000256" key="18">
    <source>
        <dbReference type="SAM" id="Phobius"/>
    </source>
</evidence>
<dbReference type="PIRSF" id="PIRSF000847">
    <property type="entry name" value="Phos_ph_gly_syn"/>
    <property type="match status" value="1"/>
</dbReference>
<dbReference type="Proteomes" id="UP000724149">
    <property type="component" value="Unassembled WGS sequence"/>
</dbReference>
<evidence type="ECO:0000256" key="11">
    <source>
        <dbReference type="ARBA" id="ARBA00023098"/>
    </source>
</evidence>
<dbReference type="RefSeq" id="WP_177503574.1">
    <property type="nucleotide sequence ID" value="NZ_JACSNR010000004.1"/>
</dbReference>
<comment type="function">
    <text evidence="1">This protein catalyzes the committed step to the synthesis of the acidic phospholipids.</text>
</comment>
<evidence type="ECO:0000313" key="20">
    <source>
        <dbReference type="Proteomes" id="UP000724149"/>
    </source>
</evidence>
<comment type="subcellular location">
    <subcellularLocation>
        <location evidence="2">Membrane</location>
        <topology evidence="2">Multi-pass membrane protein</topology>
    </subcellularLocation>
</comment>
<keyword evidence="20" id="KW-1185">Reference proteome</keyword>
<dbReference type="InterPro" id="IPR048254">
    <property type="entry name" value="CDP_ALCOHOL_P_TRANSF_CS"/>
</dbReference>
<keyword evidence="13" id="KW-0594">Phospholipid biosynthesis</keyword>
<dbReference type="EMBL" id="JACSNR010000004">
    <property type="protein sequence ID" value="MBM6923066.1"/>
    <property type="molecule type" value="Genomic_DNA"/>
</dbReference>
<dbReference type="PANTHER" id="PTHR14269">
    <property type="entry name" value="CDP-DIACYLGLYCEROL--GLYCEROL-3-PHOSPHATE 3-PHOSPHATIDYLTRANSFERASE-RELATED"/>
    <property type="match status" value="1"/>
</dbReference>
<keyword evidence="12 18" id="KW-0472">Membrane</keyword>
<dbReference type="InterPro" id="IPR004570">
    <property type="entry name" value="Phosphatidylglycerol_P_synth"/>
</dbReference>
<dbReference type="Gene3D" id="1.20.120.1760">
    <property type="match status" value="1"/>
</dbReference>
<keyword evidence="8 17" id="KW-0808">Transferase</keyword>
<sequence length="184" mass="20486">MNTPNKLTLMRVIMIVPFVFCMLSDLVPHRFLWAFLLFVTASLTDMLDGYLARKNNLVTDFGILMDPLADKLLVTSALICFVGQGMIPAVVAIIILSREFLVTSIRLVAAPKGRVIPADKWGKSKTICQMIWISTLLLIQWALSQGIQGDWMVLLNQLLMSLTTVLTVFSGGNYLIKNIDLLKG</sequence>
<keyword evidence="14" id="KW-1208">Phospholipid metabolism</keyword>
<gene>
    <name evidence="19" type="primary">pgsA</name>
    <name evidence="19" type="ORF">H9X81_05080</name>
</gene>
<dbReference type="PROSITE" id="PS00379">
    <property type="entry name" value="CDP_ALCOHOL_P_TRANSF"/>
    <property type="match status" value="1"/>
</dbReference>
<evidence type="ECO:0000256" key="10">
    <source>
        <dbReference type="ARBA" id="ARBA00022989"/>
    </source>
</evidence>
<protein>
    <recommendedName>
        <fullName evidence="6 16">CDP-diacylglycerol--glycerol-3-phosphate 3-phosphatidyltransferase</fullName>
        <ecNumber evidence="5 16">2.7.8.5</ecNumber>
    </recommendedName>
</protein>
<evidence type="ECO:0000256" key="6">
    <source>
        <dbReference type="ARBA" id="ARBA00014944"/>
    </source>
</evidence>
<feature type="transmembrane region" description="Helical" evidence="18">
    <location>
        <begin position="126"/>
        <end position="143"/>
    </location>
</feature>
<evidence type="ECO:0000256" key="17">
    <source>
        <dbReference type="RuleBase" id="RU003750"/>
    </source>
</evidence>
<comment type="similarity">
    <text evidence="4 17">Belongs to the CDP-alcohol phosphatidyltransferase class-I family.</text>
</comment>
<dbReference type="InterPro" id="IPR050324">
    <property type="entry name" value="CDP-alcohol_PTase-I"/>
</dbReference>
<feature type="transmembrane region" description="Helical" evidence="18">
    <location>
        <begin position="72"/>
        <end position="96"/>
    </location>
</feature>
<evidence type="ECO:0000256" key="12">
    <source>
        <dbReference type="ARBA" id="ARBA00023136"/>
    </source>
</evidence>
<comment type="caution">
    <text evidence="19">The sequence shown here is derived from an EMBL/GenBank/DDBJ whole genome shotgun (WGS) entry which is preliminary data.</text>
</comment>
<name>A0ABS2GN81_9FIRM</name>
<dbReference type="EC" id="2.7.8.5" evidence="5 16"/>
<evidence type="ECO:0000256" key="8">
    <source>
        <dbReference type="ARBA" id="ARBA00022679"/>
    </source>
</evidence>
<evidence type="ECO:0000256" key="4">
    <source>
        <dbReference type="ARBA" id="ARBA00010441"/>
    </source>
</evidence>
<dbReference type="InterPro" id="IPR000462">
    <property type="entry name" value="CDP-OH_P_trans"/>
</dbReference>
<evidence type="ECO:0000256" key="5">
    <source>
        <dbReference type="ARBA" id="ARBA00013170"/>
    </source>
</evidence>